<protein>
    <submittedName>
        <fullName evidence="2">Uncharacterized protein</fullName>
    </submittedName>
</protein>
<accession>A0A9W4N1F1</accession>
<dbReference type="AlphaFoldDB" id="A0A9W4N1F1"/>
<organism evidence="2 3">
    <name type="scientific">Penicillium salamii</name>
    <dbReference type="NCBI Taxonomy" id="1612424"/>
    <lineage>
        <taxon>Eukaryota</taxon>
        <taxon>Fungi</taxon>
        <taxon>Dikarya</taxon>
        <taxon>Ascomycota</taxon>
        <taxon>Pezizomycotina</taxon>
        <taxon>Eurotiomycetes</taxon>
        <taxon>Eurotiomycetidae</taxon>
        <taxon>Eurotiales</taxon>
        <taxon>Aspergillaceae</taxon>
        <taxon>Penicillium</taxon>
    </lineage>
</organism>
<name>A0A9W4N1F1_9EURO</name>
<comment type="caution">
    <text evidence="2">The sequence shown here is derived from an EMBL/GenBank/DDBJ whole genome shotgun (WGS) entry which is preliminary data.</text>
</comment>
<proteinExistence type="predicted"/>
<reference evidence="2" key="1">
    <citation type="submission" date="2021-07" db="EMBL/GenBank/DDBJ databases">
        <authorList>
            <person name="Branca A.L. A."/>
        </authorList>
    </citation>
    <scope>NUCLEOTIDE SEQUENCE</scope>
</reference>
<dbReference type="Proteomes" id="UP001152646">
    <property type="component" value="Unassembled WGS sequence"/>
</dbReference>
<sequence length="291" mass="32182">MTRLQQLCGCIGKLCCGSCSSSSEEEGIRLGNRRTATQAGPAAPSAAPPAAPPATTAPLTGDALNAKYRADWQRYQSWIENANAPGCAIKPVTLTMKELKKTHRVVDYEAHNFMQPLQGGDLDSTDIEKTFSKYHRFEVEPLGEQVIQSEEVKQWECVGAIIADSVFKNGHHWNEIATTLYEDHLKESITTLKHVIFMNVVNPQTFGYCRDVLYPRKGVAWATAGGKPCLKLERGTPEYEEILGTQLGKSVACLVISGFPRGTKRIRRVVTWTAAENNHLYVRFEIADSAP</sequence>
<dbReference type="EMBL" id="CAJVPA010000011">
    <property type="protein sequence ID" value="CAG8221760.1"/>
    <property type="molecule type" value="Genomic_DNA"/>
</dbReference>
<dbReference type="OrthoDB" id="4307987at2759"/>
<evidence type="ECO:0000313" key="2">
    <source>
        <dbReference type="EMBL" id="CAG8221760.1"/>
    </source>
</evidence>
<evidence type="ECO:0000313" key="3">
    <source>
        <dbReference type="Proteomes" id="UP001152646"/>
    </source>
</evidence>
<feature type="region of interest" description="Disordered" evidence="1">
    <location>
        <begin position="35"/>
        <end position="60"/>
    </location>
</feature>
<feature type="compositionally biased region" description="Low complexity" evidence="1">
    <location>
        <begin position="35"/>
        <end position="45"/>
    </location>
</feature>
<evidence type="ECO:0000256" key="1">
    <source>
        <dbReference type="SAM" id="MobiDB-lite"/>
    </source>
</evidence>
<gene>
    <name evidence="2" type="ORF">PSALAMII_LOCUS105</name>
</gene>